<name>D5RMP4_9PROT</name>
<dbReference type="SUPFAM" id="SSF53850">
    <property type="entry name" value="Periplasmic binding protein-like II"/>
    <property type="match status" value="1"/>
</dbReference>
<gene>
    <name evidence="6" type="ORF">HMPREF0731_2355</name>
</gene>
<proteinExistence type="inferred from homology"/>
<dbReference type="PANTHER" id="PTHR30537:SF3">
    <property type="entry name" value="TRANSCRIPTIONAL REGULATORY PROTEIN"/>
    <property type="match status" value="1"/>
</dbReference>
<sequence>MPDPARDLAWDDLRLVDAIARAGTLPEAAARLGIHHSTAFRRLGQIEAQLGCPLFERHRDGYVATPAGETLAALAARMAEEVAAVTRRLAGHRPTPSGEVRLATSDSLLDGLLLPALARFRAAQPGIRLDIVTGNAAANLSRRDADVALRASDAPPETLVGRRVARIAWALYGRPGDD</sequence>
<evidence type="ECO:0000256" key="2">
    <source>
        <dbReference type="ARBA" id="ARBA00023015"/>
    </source>
</evidence>
<protein>
    <submittedName>
        <fullName evidence="6">Transcriptional regulator, LysR family</fullName>
    </submittedName>
</protein>
<dbReference type="GO" id="GO:0003700">
    <property type="term" value="F:DNA-binding transcription factor activity"/>
    <property type="evidence" value="ECO:0007669"/>
    <property type="project" value="InterPro"/>
</dbReference>
<keyword evidence="7" id="KW-1185">Reference proteome</keyword>
<organism evidence="6 7">
    <name type="scientific">Pseudoroseomonas cervicalis ATCC 49957</name>
    <dbReference type="NCBI Taxonomy" id="525371"/>
    <lineage>
        <taxon>Bacteria</taxon>
        <taxon>Pseudomonadati</taxon>
        <taxon>Pseudomonadota</taxon>
        <taxon>Alphaproteobacteria</taxon>
        <taxon>Acetobacterales</taxon>
        <taxon>Roseomonadaceae</taxon>
        <taxon>Roseomonas</taxon>
    </lineage>
</organism>
<dbReference type="InterPro" id="IPR000847">
    <property type="entry name" value="LysR_HTH_N"/>
</dbReference>
<dbReference type="Pfam" id="PF00126">
    <property type="entry name" value="HTH_1"/>
    <property type="match status" value="1"/>
</dbReference>
<keyword evidence="4" id="KW-0804">Transcription</keyword>
<dbReference type="Pfam" id="PF03466">
    <property type="entry name" value="LysR_substrate"/>
    <property type="match status" value="1"/>
</dbReference>
<feature type="non-terminal residue" evidence="6">
    <location>
        <position position="178"/>
    </location>
</feature>
<evidence type="ECO:0000313" key="6">
    <source>
        <dbReference type="EMBL" id="EFH11427.1"/>
    </source>
</evidence>
<dbReference type="SUPFAM" id="SSF46785">
    <property type="entry name" value="Winged helix' DNA-binding domain"/>
    <property type="match status" value="1"/>
</dbReference>
<keyword evidence="2" id="KW-0805">Transcription regulation</keyword>
<dbReference type="Gene3D" id="1.10.10.10">
    <property type="entry name" value="Winged helix-like DNA-binding domain superfamily/Winged helix DNA-binding domain"/>
    <property type="match status" value="1"/>
</dbReference>
<evidence type="ECO:0000256" key="1">
    <source>
        <dbReference type="ARBA" id="ARBA00009437"/>
    </source>
</evidence>
<dbReference type="EMBL" id="ADVL01000396">
    <property type="protein sequence ID" value="EFH11427.1"/>
    <property type="molecule type" value="Genomic_DNA"/>
</dbReference>
<comment type="similarity">
    <text evidence="1">Belongs to the LysR transcriptional regulatory family.</text>
</comment>
<dbReference type="InterPro" id="IPR036388">
    <property type="entry name" value="WH-like_DNA-bd_sf"/>
</dbReference>
<keyword evidence="3" id="KW-0238">DNA-binding</keyword>
<dbReference type="OrthoDB" id="7333438at2"/>
<dbReference type="Gene3D" id="3.40.190.10">
    <property type="entry name" value="Periplasmic binding protein-like II"/>
    <property type="match status" value="1"/>
</dbReference>
<dbReference type="InterPro" id="IPR036390">
    <property type="entry name" value="WH_DNA-bd_sf"/>
</dbReference>
<reference evidence="6 7" key="1">
    <citation type="submission" date="2010-04" db="EMBL/GenBank/DDBJ databases">
        <authorList>
            <person name="Qin X."/>
            <person name="Bachman B."/>
            <person name="Battles P."/>
            <person name="Bell A."/>
            <person name="Bess C."/>
            <person name="Bickham C."/>
            <person name="Chaboub L."/>
            <person name="Chen D."/>
            <person name="Coyle M."/>
            <person name="Deiros D.R."/>
            <person name="Dinh H."/>
            <person name="Forbes L."/>
            <person name="Fowler G."/>
            <person name="Francisco L."/>
            <person name="Fu Q."/>
            <person name="Gubbala S."/>
            <person name="Hale W."/>
            <person name="Han Y."/>
            <person name="Hemphill L."/>
            <person name="Highlander S.K."/>
            <person name="Hirani K."/>
            <person name="Hogues M."/>
            <person name="Jackson L."/>
            <person name="Jakkamsetti A."/>
            <person name="Javaid M."/>
            <person name="Jiang H."/>
            <person name="Korchina V."/>
            <person name="Kovar C."/>
            <person name="Lara F."/>
            <person name="Lee S."/>
            <person name="Mata R."/>
            <person name="Mathew T."/>
            <person name="Moen C."/>
            <person name="Morales K."/>
            <person name="Munidasa M."/>
            <person name="Nazareth L."/>
            <person name="Ngo R."/>
            <person name="Nguyen L."/>
            <person name="Okwuonu G."/>
            <person name="Ongeri F."/>
            <person name="Patil S."/>
            <person name="Petrosino J."/>
            <person name="Pham C."/>
            <person name="Pham P."/>
            <person name="Pu L.-L."/>
            <person name="Puazo M."/>
            <person name="Raj R."/>
            <person name="Reid J."/>
            <person name="Rouhana J."/>
            <person name="Saada N."/>
            <person name="Shang Y."/>
            <person name="Simmons D."/>
            <person name="Thornton R."/>
            <person name="Warren J."/>
            <person name="Weissenberger G."/>
            <person name="Zhang J."/>
            <person name="Zhang L."/>
            <person name="Zhou C."/>
            <person name="Zhu D."/>
            <person name="Muzny D."/>
            <person name="Worley K."/>
            <person name="Gibbs R."/>
        </authorList>
    </citation>
    <scope>NUCLEOTIDE SEQUENCE [LARGE SCALE GENOMIC DNA]</scope>
    <source>
        <strain evidence="6 7">ATCC 49957</strain>
    </source>
</reference>
<evidence type="ECO:0000256" key="4">
    <source>
        <dbReference type="ARBA" id="ARBA00023163"/>
    </source>
</evidence>
<dbReference type="Proteomes" id="UP000005324">
    <property type="component" value="Unassembled WGS sequence"/>
</dbReference>
<dbReference type="InterPro" id="IPR005119">
    <property type="entry name" value="LysR_subst-bd"/>
</dbReference>
<dbReference type="PROSITE" id="PS50931">
    <property type="entry name" value="HTH_LYSR"/>
    <property type="match status" value="1"/>
</dbReference>
<evidence type="ECO:0000259" key="5">
    <source>
        <dbReference type="PROSITE" id="PS50931"/>
    </source>
</evidence>
<accession>D5RMP4</accession>
<dbReference type="HOGENOM" id="CLU_1513777_0_0_5"/>
<dbReference type="InterPro" id="IPR058163">
    <property type="entry name" value="LysR-type_TF_proteobact-type"/>
</dbReference>
<dbReference type="GO" id="GO:0043565">
    <property type="term" value="F:sequence-specific DNA binding"/>
    <property type="evidence" value="ECO:0007669"/>
    <property type="project" value="TreeGrafter"/>
</dbReference>
<comment type="caution">
    <text evidence="6">The sequence shown here is derived from an EMBL/GenBank/DDBJ whole genome shotgun (WGS) entry which is preliminary data.</text>
</comment>
<dbReference type="AlphaFoldDB" id="D5RMP4"/>
<feature type="domain" description="HTH lysR-type" evidence="5">
    <location>
        <begin position="8"/>
        <end position="65"/>
    </location>
</feature>
<evidence type="ECO:0000313" key="7">
    <source>
        <dbReference type="Proteomes" id="UP000005324"/>
    </source>
</evidence>
<evidence type="ECO:0000256" key="3">
    <source>
        <dbReference type="ARBA" id="ARBA00023125"/>
    </source>
</evidence>
<dbReference type="PANTHER" id="PTHR30537">
    <property type="entry name" value="HTH-TYPE TRANSCRIPTIONAL REGULATOR"/>
    <property type="match status" value="1"/>
</dbReference>
<dbReference type="RefSeq" id="WP_007006130.1">
    <property type="nucleotide sequence ID" value="NZ_GG770927.1"/>
</dbReference>
<dbReference type="GO" id="GO:0006351">
    <property type="term" value="P:DNA-templated transcription"/>
    <property type="evidence" value="ECO:0007669"/>
    <property type="project" value="TreeGrafter"/>
</dbReference>